<comment type="pathway">
    <text evidence="1">Carbohydrate metabolism.</text>
</comment>
<dbReference type="Gene3D" id="1.10.400.20">
    <property type="entry name" value="putative tagatose 6-phosphate kinase domain like"/>
    <property type="match status" value="1"/>
</dbReference>
<dbReference type="PANTHER" id="PTHR32502">
    <property type="entry name" value="N-ACETYLGALACTOSAMINE PERMEASE II COMPONENT-RELATED"/>
    <property type="match status" value="1"/>
</dbReference>
<evidence type="ECO:0000313" key="2">
    <source>
        <dbReference type="EMBL" id="KTR52340.1"/>
    </source>
</evidence>
<accession>A0A147DS37</accession>
<evidence type="ECO:0000313" key="3">
    <source>
        <dbReference type="Proteomes" id="UP000072763"/>
    </source>
</evidence>
<dbReference type="EMBL" id="LDRC01000032">
    <property type="protein sequence ID" value="KTR52340.1"/>
    <property type="molecule type" value="Genomic_DNA"/>
</dbReference>
<gene>
    <name evidence="2" type="ORF">NS359_06620</name>
</gene>
<dbReference type="NCBIfam" id="TIGR02810">
    <property type="entry name" value="agaZ_gatZ"/>
    <property type="match status" value="1"/>
</dbReference>
<dbReference type="GO" id="GO:0005886">
    <property type="term" value="C:plasma membrane"/>
    <property type="evidence" value="ECO:0007669"/>
    <property type="project" value="TreeGrafter"/>
</dbReference>
<dbReference type="STRING" id="465820.NS263_04750"/>
<organism evidence="2 3">
    <name type="scientific">Curtobacterium oceanosedimentum</name>
    <dbReference type="NCBI Taxonomy" id="465820"/>
    <lineage>
        <taxon>Bacteria</taxon>
        <taxon>Bacillati</taxon>
        <taxon>Actinomycetota</taxon>
        <taxon>Actinomycetes</taxon>
        <taxon>Micrococcales</taxon>
        <taxon>Microbacteriaceae</taxon>
        <taxon>Curtobacterium</taxon>
    </lineage>
</organism>
<dbReference type="AlphaFoldDB" id="A0A147DS37"/>
<dbReference type="GO" id="GO:0005975">
    <property type="term" value="P:carbohydrate metabolic process"/>
    <property type="evidence" value="ECO:0007669"/>
    <property type="project" value="InterPro"/>
</dbReference>
<evidence type="ECO:0000256" key="1">
    <source>
        <dbReference type="ARBA" id="ARBA00005007"/>
    </source>
</evidence>
<sequence length="443" mass="47922">MNPITALVARHRAGSGEGITSVCSANPYVLRASMRQALEDDAPLLVEATSNQVDQFGGYTGMTPADFRRAVLDLADAEGFPAERLILGGDHLGPNTWQDRPAAEAMPLAVDLVRAYVAAGYTKIHLDCSMPLQGETAPLTDAVVAERAAVLLAAAESAATDAGIDRDGIVYVIGTEVPTPGGAKETLHDLEPTPATAAVGTLDVHRAAFERAGLADVWPRVVALVVQPAVEFDHLQVIDYVPEATAALQEVIEATPGLVYEAHSTDYQTPEALRALVDDHWAVLKVGPGLTFGLREGLFALDALESELVPEGSATDLRGVVERRMLAEPGRWERYYEGDEHEQRIARTYSYSDRMRYYWPDPEITAATEALLGSLDEVGIPLPLLSQYLPVQYERVREGLLPNRAEDIVLDRVRDVLRPYSAAVAPRSRVADAVPAITSKESL</sequence>
<dbReference type="Pfam" id="PF08013">
    <property type="entry name" value="GatZ_KbaZ-like"/>
    <property type="match status" value="1"/>
</dbReference>
<dbReference type="PATRIC" id="fig|465820.4.peg.1399"/>
<name>A0A147DS37_9MICO</name>
<dbReference type="InterPro" id="IPR013785">
    <property type="entry name" value="Aldolase_TIM"/>
</dbReference>
<dbReference type="PANTHER" id="PTHR32502:SF2">
    <property type="entry name" value="D-TAGATOSE-1,6-BISPHOSPHATE ALDOLASE SUBUNIT KBAZ"/>
    <property type="match status" value="1"/>
</dbReference>
<dbReference type="Gene3D" id="3.20.20.70">
    <property type="entry name" value="Aldolase class I"/>
    <property type="match status" value="1"/>
</dbReference>
<proteinExistence type="predicted"/>
<dbReference type="OrthoDB" id="1672942at2"/>
<reference evidence="2 3" key="1">
    <citation type="journal article" date="2016" name="Front. Microbiol.">
        <title>Genomic Resource of Rice Seed Associated Bacteria.</title>
        <authorList>
            <person name="Midha S."/>
            <person name="Bansal K."/>
            <person name="Sharma S."/>
            <person name="Kumar N."/>
            <person name="Patil P.P."/>
            <person name="Chaudhry V."/>
            <person name="Patil P.B."/>
        </authorList>
    </citation>
    <scope>NUCLEOTIDE SEQUENCE [LARGE SCALE GENOMIC DNA]</scope>
    <source>
        <strain evidence="2 3">NS359</strain>
    </source>
</reference>
<dbReference type="InterPro" id="IPR012062">
    <property type="entry name" value="GatZ/KbaZ-like"/>
</dbReference>
<dbReference type="GO" id="GO:0009401">
    <property type="term" value="P:phosphoenolpyruvate-dependent sugar phosphotransferase system"/>
    <property type="evidence" value="ECO:0007669"/>
    <property type="project" value="TreeGrafter"/>
</dbReference>
<dbReference type="PIRSF" id="PIRSF009264">
    <property type="entry name" value="TagBP_ald_AgaZ"/>
    <property type="match status" value="1"/>
</dbReference>
<dbReference type="RefSeq" id="WP_058749479.1">
    <property type="nucleotide sequence ID" value="NZ_LDRC01000032.1"/>
</dbReference>
<dbReference type="InterPro" id="IPR050303">
    <property type="entry name" value="GatZ_KbaZ_carbometab"/>
</dbReference>
<protein>
    <submittedName>
        <fullName evidence="2">Tagatose-bisphosphate aldolase</fullName>
    </submittedName>
</protein>
<comment type="caution">
    <text evidence="2">The sequence shown here is derived from an EMBL/GenBank/DDBJ whole genome shotgun (WGS) entry which is preliminary data.</text>
</comment>
<dbReference type="Proteomes" id="UP000072763">
    <property type="component" value="Unassembled WGS sequence"/>
</dbReference>
<dbReference type="SUPFAM" id="SSF51569">
    <property type="entry name" value="Aldolase"/>
    <property type="match status" value="1"/>
</dbReference>